<dbReference type="Pfam" id="PF00027">
    <property type="entry name" value="cNMP_binding"/>
    <property type="match status" value="1"/>
</dbReference>
<gene>
    <name evidence="2" type="ORF">BRSU_0975</name>
</gene>
<protein>
    <submittedName>
        <fullName evidence="2">Crp/Fnr family transcriptional regulator</fullName>
    </submittedName>
</protein>
<dbReference type="InterPro" id="IPR000595">
    <property type="entry name" value="cNMP-bd_dom"/>
</dbReference>
<dbReference type="AlphaFoldDB" id="A0A0G4K5U7"/>
<dbReference type="OrthoDB" id="305991at2"/>
<sequence>MYNNITERFDKSSILFNNGESPKDYFYIITKGKVISYNNFYENYKISLKEGGIIGLISAIIKEPYYLTTKALEDVEVLKININNIAQITNKELVNRVSNYLSYMLETWLSKYYSLVIKNKVDLYNKEDILIMASIYKNNNFIDASYKICIKYLELCKDECNTEKVEQFLKYLRPKKKPELISENTYKIKKGYCLYTEIYSSNYVYIIKSGRVGIYNIINKKQTVRLIYPEGYIINGYPPSLEYKPLLTTAIVIEDSVIEILKKEDLIIAANKNEELRIALILVTAVKVNNVTLKIKAVKEKELKNKLIIILYSIIKIEVLFKKEEVIKLPYKIKDIIDMIDLDNDLKEIYTEIENIKYVELDTFKNIIVNNTECFLEEYEKYTR</sequence>
<evidence type="ECO:0000313" key="3">
    <source>
        <dbReference type="Proteomes" id="UP000043763"/>
    </source>
</evidence>
<name>A0A0G4K5U7_9SPIR</name>
<evidence type="ECO:0000259" key="1">
    <source>
        <dbReference type="PROSITE" id="PS50042"/>
    </source>
</evidence>
<dbReference type="InterPro" id="IPR014710">
    <property type="entry name" value="RmlC-like_jellyroll"/>
</dbReference>
<keyword evidence="3" id="KW-1185">Reference proteome</keyword>
<dbReference type="PROSITE" id="PS50042">
    <property type="entry name" value="CNMP_BINDING_3"/>
    <property type="match status" value="1"/>
</dbReference>
<reference evidence="3" key="1">
    <citation type="submission" date="2015-04" db="EMBL/GenBank/DDBJ databases">
        <authorList>
            <person name="Mushtaq Mamoona"/>
        </authorList>
    </citation>
    <scope>NUCLEOTIDE SEQUENCE [LARGE SCALE GENOMIC DNA]</scope>
    <source>
        <strain evidence="3">AN4859/03</strain>
    </source>
</reference>
<proteinExistence type="predicted"/>
<dbReference type="CDD" id="cd00038">
    <property type="entry name" value="CAP_ED"/>
    <property type="match status" value="1"/>
</dbReference>
<accession>A0A0G4K5U7</accession>
<dbReference type="RefSeq" id="WP_048594153.1">
    <property type="nucleotide sequence ID" value="NZ_CVLB01000001.1"/>
</dbReference>
<dbReference type="EMBL" id="CVLB01000001">
    <property type="protein sequence ID" value="CRF32709.1"/>
    <property type="molecule type" value="Genomic_DNA"/>
</dbReference>
<dbReference type="Proteomes" id="UP000043763">
    <property type="component" value="Unassembled WGS sequence"/>
</dbReference>
<feature type="domain" description="Cyclic nucleotide-binding" evidence="1">
    <location>
        <begin position="24"/>
        <end position="106"/>
    </location>
</feature>
<dbReference type="InterPro" id="IPR018490">
    <property type="entry name" value="cNMP-bd_dom_sf"/>
</dbReference>
<dbReference type="SUPFAM" id="SSF51206">
    <property type="entry name" value="cAMP-binding domain-like"/>
    <property type="match status" value="2"/>
</dbReference>
<organism evidence="2 3">
    <name type="scientific">Brachyspira suanatina</name>
    <dbReference type="NCBI Taxonomy" id="381802"/>
    <lineage>
        <taxon>Bacteria</taxon>
        <taxon>Pseudomonadati</taxon>
        <taxon>Spirochaetota</taxon>
        <taxon>Spirochaetia</taxon>
        <taxon>Brachyspirales</taxon>
        <taxon>Brachyspiraceae</taxon>
        <taxon>Brachyspira</taxon>
    </lineage>
</organism>
<evidence type="ECO:0000313" key="2">
    <source>
        <dbReference type="EMBL" id="CRF32709.1"/>
    </source>
</evidence>
<dbReference type="Gene3D" id="2.60.120.10">
    <property type="entry name" value="Jelly Rolls"/>
    <property type="match status" value="2"/>
</dbReference>